<evidence type="ECO:0000256" key="5">
    <source>
        <dbReference type="ARBA" id="ARBA00022530"/>
    </source>
</evidence>
<comment type="function">
    <text evidence="8">Ligand for members of the frizzled family of seven transmembrane receptors.</text>
</comment>
<keyword evidence="6 8" id="KW-0879">Wnt signaling pathway</keyword>
<gene>
    <name evidence="10" type="ORF">P5673_007995</name>
</gene>
<dbReference type="AlphaFoldDB" id="A0AAD9VBB8"/>
<evidence type="ECO:0000256" key="2">
    <source>
        <dbReference type="ARBA" id="ARBA00005683"/>
    </source>
</evidence>
<dbReference type="Proteomes" id="UP001249851">
    <property type="component" value="Unassembled WGS sequence"/>
</dbReference>
<dbReference type="GO" id="GO:0060070">
    <property type="term" value="P:canonical Wnt signaling pathway"/>
    <property type="evidence" value="ECO:0007669"/>
    <property type="project" value="TreeGrafter"/>
</dbReference>
<comment type="caution">
    <text evidence="10">The sequence shown here is derived from an EMBL/GenBank/DDBJ whole genome shotgun (WGS) entry which is preliminary data.</text>
</comment>
<evidence type="ECO:0000256" key="4">
    <source>
        <dbReference type="ARBA" id="ARBA00022525"/>
    </source>
</evidence>
<dbReference type="Pfam" id="PF00110">
    <property type="entry name" value="wnt"/>
    <property type="match status" value="1"/>
</dbReference>
<evidence type="ECO:0000256" key="6">
    <source>
        <dbReference type="ARBA" id="ARBA00022687"/>
    </source>
</evidence>
<evidence type="ECO:0000256" key="3">
    <source>
        <dbReference type="ARBA" id="ARBA00022473"/>
    </source>
</evidence>
<comment type="similarity">
    <text evidence="2 8">Belongs to the Wnt family.</text>
</comment>
<evidence type="ECO:0000256" key="9">
    <source>
        <dbReference type="SAM" id="SignalP"/>
    </source>
</evidence>
<keyword evidence="11" id="KW-1185">Reference proteome</keyword>
<keyword evidence="7" id="KW-1015">Disulfide bond</keyword>
<protein>
    <recommendedName>
        <fullName evidence="8">Protein Wnt</fullName>
    </recommendedName>
</protein>
<name>A0AAD9VBB8_ACRCE</name>
<reference evidence="10" key="1">
    <citation type="journal article" date="2023" name="G3 (Bethesda)">
        <title>Whole genome assembly and annotation of the endangered Caribbean coral Acropora cervicornis.</title>
        <authorList>
            <person name="Selwyn J.D."/>
            <person name="Vollmer S.V."/>
        </authorList>
    </citation>
    <scope>NUCLEOTIDE SEQUENCE</scope>
    <source>
        <strain evidence="10">K2</strain>
    </source>
</reference>
<dbReference type="EMBL" id="JARQWQ010000013">
    <property type="protein sequence ID" value="KAK2568069.1"/>
    <property type="molecule type" value="Genomic_DNA"/>
</dbReference>
<dbReference type="GO" id="GO:0005109">
    <property type="term" value="F:frizzled binding"/>
    <property type="evidence" value="ECO:0007669"/>
    <property type="project" value="TreeGrafter"/>
</dbReference>
<organism evidence="10 11">
    <name type="scientific">Acropora cervicornis</name>
    <name type="common">Staghorn coral</name>
    <dbReference type="NCBI Taxonomy" id="6130"/>
    <lineage>
        <taxon>Eukaryota</taxon>
        <taxon>Metazoa</taxon>
        <taxon>Cnidaria</taxon>
        <taxon>Anthozoa</taxon>
        <taxon>Hexacorallia</taxon>
        <taxon>Scleractinia</taxon>
        <taxon>Astrocoeniina</taxon>
        <taxon>Acroporidae</taxon>
        <taxon>Acropora</taxon>
    </lineage>
</organism>
<dbReference type="PANTHER" id="PTHR12027">
    <property type="entry name" value="WNT RELATED"/>
    <property type="match status" value="1"/>
</dbReference>
<accession>A0AAD9VBB8</accession>
<feature type="signal peptide" evidence="9">
    <location>
        <begin position="1"/>
        <end position="22"/>
    </location>
</feature>
<keyword evidence="4" id="KW-0964">Secreted</keyword>
<evidence type="ECO:0000256" key="1">
    <source>
        <dbReference type="ARBA" id="ARBA00004498"/>
    </source>
</evidence>
<feature type="chain" id="PRO_5042295988" description="Protein Wnt" evidence="9">
    <location>
        <begin position="23"/>
        <end position="113"/>
    </location>
</feature>
<reference evidence="10" key="2">
    <citation type="journal article" date="2023" name="Science">
        <title>Genomic signatures of disease resistance in endangered staghorn corals.</title>
        <authorList>
            <person name="Vollmer S.V."/>
            <person name="Selwyn J.D."/>
            <person name="Despard B.A."/>
            <person name="Roesel C.L."/>
        </authorList>
    </citation>
    <scope>NUCLEOTIDE SEQUENCE</scope>
    <source>
        <strain evidence="10">K2</strain>
    </source>
</reference>
<keyword evidence="9" id="KW-0732">Signal</keyword>
<evidence type="ECO:0000256" key="7">
    <source>
        <dbReference type="ARBA" id="ARBA00023157"/>
    </source>
</evidence>
<dbReference type="GO" id="GO:0005615">
    <property type="term" value="C:extracellular space"/>
    <property type="evidence" value="ECO:0007669"/>
    <property type="project" value="TreeGrafter"/>
</dbReference>
<comment type="subcellular location">
    <subcellularLocation>
        <location evidence="1 8">Secreted</location>
        <location evidence="1 8">Extracellular space</location>
        <location evidence="1 8">Extracellular matrix</location>
    </subcellularLocation>
</comment>
<sequence length="113" mass="12951">MSNKAFSLFTLTLLIFPHFAFSHWWFMSQVYSSGAEIMCNVADLPSHQLQMCRRNPDVVVRIGEGVKTAIKECQKQMKNEKWNCSTEAQDSTVFGKITRKGKAISKCYPYNYG</sequence>
<dbReference type="InterPro" id="IPR005817">
    <property type="entry name" value="Wnt"/>
</dbReference>
<evidence type="ECO:0000313" key="10">
    <source>
        <dbReference type="EMBL" id="KAK2568069.1"/>
    </source>
</evidence>
<evidence type="ECO:0000313" key="11">
    <source>
        <dbReference type="Proteomes" id="UP001249851"/>
    </source>
</evidence>
<evidence type="ECO:0000256" key="8">
    <source>
        <dbReference type="RuleBase" id="RU003500"/>
    </source>
</evidence>
<proteinExistence type="inferred from homology"/>
<dbReference type="GO" id="GO:0030182">
    <property type="term" value="P:neuron differentiation"/>
    <property type="evidence" value="ECO:0007669"/>
    <property type="project" value="TreeGrafter"/>
</dbReference>
<dbReference type="GO" id="GO:0045165">
    <property type="term" value="P:cell fate commitment"/>
    <property type="evidence" value="ECO:0007669"/>
    <property type="project" value="TreeGrafter"/>
</dbReference>
<keyword evidence="3 8" id="KW-0217">Developmental protein</keyword>
<keyword evidence="5" id="KW-0272">Extracellular matrix</keyword>
<dbReference type="GO" id="GO:0005125">
    <property type="term" value="F:cytokine activity"/>
    <property type="evidence" value="ECO:0007669"/>
    <property type="project" value="TreeGrafter"/>
</dbReference>